<keyword evidence="7 9" id="KW-0234">DNA repair</keyword>
<dbReference type="GO" id="GO:0005737">
    <property type="term" value="C:cytoplasm"/>
    <property type="evidence" value="ECO:0007669"/>
    <property type="project" value="UniProtKB-SubCell"/>
</dbReference>
<feature type="domain" description="Methylguanine DNA methyltransferase ribonuclease-like" evidence="11">
    <location>
        <begin position="5"/>
        <end position="74"/>
    </location>
</feature>
<dbReference type="SUPFAM" id="SSF46767">
    <property type="entry name" value="Methylated DNA-protein cysteine methyltransferase, C-terminal domain"/>
    <property type="match status" value="1"/>
</dbReference>
<evidence type="ECO:0000256" key="8">
    <source>
        <dbReference type="ARBA" id="ARBA00049348"/>
    </source>
</evidence>
<keyword evidence="13" id="KW-1185">Reference proteome</keyword>
<dbReference type="GO" id="GO:0032259">
    <property type="term" value="P:methylation"/>
    <property type="evidence" value="ECO:0007669"/>
    <property type="project" value="UniProtKB-KW"/>
</dbReference>
<evidence type="ECO:0000256" key="2">
    <source>
        <dbReference type="ARBA" id="ARBA00008711"/>
    </source>
</evidence>
<dbReference type="InterPro" id="IPR001497">
    <property type="entry name" value="MethylDNA_cys_MeTrfase_AS"/>
</dbReference>
<dbReference type="InterPro" id="IPR023546">
    <property type="entry name" value="MGMT"/>
</dbReference>
<dbReference type="EMBL" id="VLJS01000132">
    <property type="protein sequence ID" value="TWH01926.1"/>
    <property type="molecule type" value="Genomic_DNA"/>
</dbReference>
<comment type="catalytic activity">
    <reaction evidence="8 9">
        <text>a 6-O-methyl-2'-deoxyguanosine in DNA + L-cysteinyl-[protein] = S-methyl-L-cysteinyl-[protein] + a 2'-deoxyguanosine in DNA</text>
        <dbReference type="Rhea" id="RHEA:24000"/>
        <dbReference type="Rhea" id="RHEA-COMP:10131"/>
        <dbReference type="Rhea" id="RHEA-COMP:10132"/>
        <dbReference type="Rhea" id="RHEA-COMP:11367"/>
        <dbReference type="Rhea" id="RHEA-COMP:11368"/>
        <dbReference type="ChEBI" id="CHEBI:29950"/>
        <dbReference type="ChEBI" id="CHEBI:82612"/>
        <dbReference type="ChEBI" id="CHEBI:85445"/>
        <dbReference type="ChEBI" id="CHEBI:85448"/>
        <dbReference type="EC" id="2.1.1.63"/>
    </reaction>
</comment>
<dbReference type="GO" id="GO:0003908">
    <property type="term" value="F:methylated-DNA-[protein]-cysteine S-methyltransferase activity"/>
    <property type="evidence" value="ECO:0007669"/>
    <property type="project" value="UniProtKB-UniRule"/>
</dbReference>
<dbReference type="InterPro" id="IPR036631">
    <property type="entry name" value="MGMT_N_sf"/>
</dbReference>
<comment type="subcellular location">
    <subcellularLocation>
        <location evidence="9">Cytoplasm</location>
    </subcellularLocation>
</comment>
<evidence type="ECO:0000256" key="6">
    <source>
        <dbReference type="ARBA" id="ARBA00022763"/>
    </source>
</evidence>
<dbReference type="GO" id="GO:0006307">
    <property type="term" value="P:DNA alkylation repair"/>
    <property type="evidence" value="ECO:0007669"/>
    <property type="project" value="UniProtKB-UniRule"/>
</dbReference>
<comment type="caution">
    <text evidence="12">The sequence shown here is derived from an EMBL/GenBank/DDBJ whole genome shotgun (WGS) entry which is preliminary data.</text>
</comment>
<dbReference type="Proteomes" id="UP000321583">
    <property type="component" value="Unassembled WGS sequence"/>
</dbReference>
<evidence type="ECO:0000259" key="10">
    <source>
        <dbReference type="Pfam" id="PF01035"/>
    </source>
</evidence>
<comment type="catalytic activity">
    <reaction evidence="1 9">
        <text>a 4-O-methyl-thymidine in DNA + L-cysteinyl-[protein] = a thymidine in DNA + S-methyl-L-cysteinyl-[protein]</text>
        <dbReference type="Rhea" id="RHEA:53428"/>
        <dbReference type="Rhea" id="RHEA-COMP:10131"/>
        <dbReference type="Rhea" id="RHEA-COMP:10132"/>
        <dbReference type="Rhea" id="RHEA-COMP:13555"/>
        <dbReference type="Rhea" id="RHEA-COMP:13556"/>
        <dbReference type="ChEBI" id="CHEBI:29950"/>
        <dbReference type="ChEBI" id="CHEBI:82612"/>
        <dbReference type="ChEBI" id="CHEBI:137386"/>
        <dbReference type="ChEBI" id="CHEBI:137387"/>
        <dbReference type="EC" id="2.1.1.63"/>
    </reaction>
</comment>
<evidence type="ECO:0000256" key="9">
    <source>
        <dbReference type="HAMAP-Rule" id="MF_00772"/>
    </source>
</evidence>
<dbReference type="Gene3D" id="3.30.160.70">
    <property type="entry name" value="Methylated DNA-protein cysteine methyltransferase domain"/>
    <property type="match status" value="1"/>
</dbReference>
<dbReference type="EC" id="2.1.1.63" evidence="9"/>
<dbReference type="AlphaFoldDB" id="A0A562CWK6"/>
<dbReference type="InterPro" id="IPR014048">
    <property type="entry name" value="MethylDNA_cys_MeTrfase_DNA-bd"/>
</dbReference>
<proteinExistence type="inferred from homology"/>
<dbReference type="InterPro" id="IPR036388">
    <property type="entry name" value="WH-like_DNA-bd_sf"/>
</dbReference>
<dbReference type="FunFam" id="1.10.10.10:FF:000214">
    <property type="entry name" value="Methylated-DNA--protein-cysteine methyltransferase"/>
    <property type="match status" value="1"/>
</dbReference>
<accession>A0A562CWK6</accession>
<sequence>MSAIHYCRFDSPVGPLTVAASDAGLHAIEFPQNRHPQRRLGWVPKEHPVLGEARRQLQEYFDGERREFDLPLAPQGTLFQRQVWLALADIPYGSTISYAQLAMRVGRPAAMRAVGAANGRNPLPIVLPCHRVIGADGSLTGFGGGLPTKRFLLQLEGAIPPQEAARDLFGGVRDPGLVIGDW</sequence>
<dbReference type="NCBIfam" id="TIGR00589">
    <property type="entry name" value="ogt"/>
    <property type="match status" value="1"/>
</dbReference>
<evidence type="ECO:0000259" key="11">
    <source>
        <dbReference type="Pfam" id="PF02870"/>
    </source>
</evidence>
<dbReference type="CDD" id="cd06445">
    <property type="entry name" value="ATase"/>
    <property type="match status" value="1"/>
</dbReference>
<dbReference type="RefSeq" id="WP_019397975.1">
    <property type="nucleotide sequence ID" value="NZ_VLJS01000132.1"/>
</dbReference>
<dbReference type="PANTHER" id="PTHR10815:SF5">
    <property type="entry name" value="METHYLATED-DNA--PROTEIN-CYSTEINE METHYLTRANSFERASE"/>
    <property type="match status" value="1"/>
</dbReference>
<feature type="active site" description="Nucleophile; methyl group acceptor" evidence="9">
    <location>
        <position position="129"/>
    </location>
</feature>
<evidence type="ECO:0000256" key="3">
    <source>
        <dbReference type="ARBA" id="ARBA00022490"/>
    </source>
</evidence>
<keyword evidence="6 9" id="KW-0227">DNA damage</keyword>
<dbReference type="Pfam" id="PF02870">
    <property type="entry name" value="Methyltransf_1N"/>
    <property type="match status" value="1"/>
</dbReference>
<evidence type="ECO:0000313" key="13">
    <source>
        <dbReference type="Proteomes" id="UP000321583"/>
    </source>
</evidence>
<evidence type="ECO:0000256" key="1">
    <source>
        <dbReference type="ARBA" id="ARBA00001286"/>
    </source>
</evidence>
<keyword evidence="3 9" id="KW-0963">Cytoplasm</keyword>
<dbReference type="SUPFAM" id="SSF53155">
    <property type="entry name" value="Methylated DNA-protein cysteine methyltransferase domain"/>
    <property type="match status" value="1"/>
</dbReference>
<gene>
    <name evidence="12" type="ORF">L613_009700000020</name>
</gene>
<keyword evidence="5 9" id="KW-0808">Transferase</keyword>
<dbReference type="PANTHER" id="PTHR10815">
    <property type="entry name" value="METHYLATED-DNA--PROTEIN-CYSTEINE METHYLTRANSFERASE"/>
    <property type="match status" value="1"/>
</dbReference>
<evidence type="ECO:0000256" key="4">
    <source>
        <dbReference type="ARBA" id="ARBA00022603"/>
    </source>
</evidence>
<evidence type="ECO:0000256" key="7">
    <source>
        <dbReference type="ARBA" id="ARBA00023204"/>
    </source>
</evidence>
<dbReference type="OrthoDB" id="9802228at2"/>
<dbReference type="PROSITE" id="PS00374">
    <property type="entry name" value="MGMT"/>
    <property type="match status" value="1"/>
</dbReference>
<dbReference type="HAMAP" id="MF_00772">
    <property type="entry name" value="OGT"/>
    <property type="match status" value="1"/>
</dbReference>
<dbReference type="Gene3D" id="1.10.10.10">
    <property type="entry name" value="Winged helix-like DNA-binding domain superfamily/Winged helix DNA-binding domain"/>
    <property type="match status" value="1"/>
</dbReference>
<protein>
    <recommendedName>
        <fullName evidence="9">Methylated-DNA--protein-cysteine methyltransferase</fullName>
        <ecNumber evidence="9">2.1.1.63</ecNumber>
    </recommendedName>
    <alternativeName>
        <fullName evidence="9">6-O-methylguanine-DNA methyltransferase</fullName>
        <shortName evidence="9">MGMT</shortName>
    </alternativeName>
    <alternativeName>
        <fullName evidence="9">O-6-methylguanine-DNA-alkyltransferase</fullName>
    </alternativeName>
</protein>
<dbReference type="InterPro" id="IPR008332">
    <property type="entry name" value="MethylG_MeTrfase_N"/>
</dbReference>
<dbReference type="InterPro" id="IPR036217">
    <property type="entry name" value="MethylDNA_cys_MeTrfase_DNAb"/>
</dbReference>
<name>A0A562CWK6_9GAMM</name>
<evidence type="ECO:0000256" key="5">
    <source>
        <dbReference type="ARBA" id="ARBA00022679"/>
    </source>
</evidence>
<comment type="similarity">
    <text evidence="2 9">Belongs to the MGMT family.</text>
</comment>
<comment type="function">
    <text evidence="9">Involved in the cellular defense against the biological effects of O6-methylguanine (O6-MeG) and O4-methylthymine (O4-MeT) in DNA. Repairs the methylated nucleobase in DNA by stoichiometrically transferring the methyl group to a cysteine residue in the enzyme. This is a suicide reaction: the enzyme is irreversibly inactivated.</text>
</comment>
<comment type="miscellaneous">
    <text evidence="9">This enzyme catalyzes only one turnover and therefore is not strictly catalytic. According to one definition, an enzyme is a biocatalyst that acts repeatedly and over many reaction cycles.</text>
</comment>
<keyword evidence="4 9" id="KW-0489">Methyltransferase</keyword>
<feature type="domain" description="Methylated-DNA-[protein]-cysteine S-methyltransferase DNA binding" evidence="10">
    <location>
        <begin position="79"/>
        <end position="158"/>
    </location>
</feature>
<dbReference type="Pfam" id="PF01035">
    <property type="entry name" value="DNA_binding_1"/>
    <property type="match status" value="1"/>
</dbReference>
<organism evidence="12 13">
    <name type="scientific">Pseudoxanthomonas taiwanensis J19</name>
    <dbReference type="NCBI Taxonomy" id="935569"/>
    <lineage>
        <taxon>Bacteria</taxon>
        <taxon>Pseudomonadati</taxon>
        <taxon>Pseudomonadota</taxon>
        <taxon>Gammaproteobacteria</taxon>
        <taxon>Lysobacterales</taxon>
        <taxon>Lysobacteraceae</taxon>
        <taxon>Pseudoxanthomonas</taxon>
    </lineage>
</organism>
<reference evidence="12 13" key="1">
    <citation type="submission" date="2019-07" db="EMBL/GenBank/DDBJ databases">
        <title>Genome sequencing of lignin-degrading bacterial isolates.</title>
        <authorList>
            <person name="Gladden J."/>
        </authorList>
    </citation>
    <scope>NUCLEOTIDE SEQUENCE [LARGE SCALE GENOMIC DNA]</scope>
    <source>
        <strain evidence="12 13">J19</strain>
    </source>
</reference>
<evidence type="ECO:0000313" key="12">
    <source>
        <dbReference type="EMBL" id="TWH01926.1"/>
    </source>
</evidence>